<dbReference type="Gene3D" id="2.40.230.10">
    <property type="entry name" value="Phospholipase A1"/>
    <property type="match status" value="1"/>
</dbReference>
<evidence type="ECO:0000256" key="12">
    <source>
        <dbReference type="ARBA" id="ARBA00023098"/>
    </source>
</evidence>
<feature type="binding site" description="in dimeric form" evidence="16">
    <location>
        <position position="260"/>
    </location>
    <ligand>
        <name>Ca(2+)</name>
        <dbReference type="ChEBI" id="CHEBI:29108"/>
        <label>1</label>
    </ligand>
</feature>
<feature type="active site" description="Proton acceptor" evidence="15">
    <location>
        <position position="216"/>
    </location>
</feature>
<keyword evidence="5" id="KW-1134">Transmembrane beta strand</keyword>
<feature type="binding site" description="in dimeric form" evidence="16">
    <location>
        <position position="180"/>
    </location>
    <ligand>
        <name>Ca(2+)</name>
        <dbReference type="ChEBI" id="CHEBI:29108"/>
        <label>1</label>
    </ligand>
</feature>
<organism evidence="19 20">
    <name type="scientific">Microvirgula aerodenitrificans</name>
    <dbReference type="NCBI Taxonomy" id="57480"/>
    <lineage>
        <taxon>Bacteria</taxon>
        <taxon>Pseudomonadati</taxon>
        <taxon>Pseudomonadota</taxon>
        <taxon>Betaproteobacteria</taxon>
        <taxon>Neisseriales</taxon>
        <taxon>Aquaspirillaceae</taxon>
        <taxon>Microvirgula</taxon>
    </lineage>
</organism>
<comment type="cofactor">
    <cofactor evidence="17">
        <name>Ca(2+)</name>
        <dbReference type="ChEBI" id="CHEBI:29108"/>
    </cofactor>
    <text evidence="17">Binds 1 Ca(2+) ion per monomer. In the dimeric form the Ca(2+) is bound by different amino acids with binding of each Ca(2+) shared with ligands coming from each monomer. The Ca(2+) ion may have a role in catalysis.</text>
</comment>
<evidence type="ECO:0000256" key="8">
    <source>
        <dbReference type="ARBA" id="ARBA00022729"/>
    </source>
</evidence>
<evidence type="ECO:0000256" key="11">
    <source>
        <dbReference type="ARBA" id="ARBA00022963"/>
    </source>
</evidence>
<evidence type="ECO:0000256" key="1">
    <source>
        <dbReference type="ARBA" id="ARBA00000111"/>
    </source>
</evidence>
<dbReference type="PANTHER" id="PTHR40457:SF1">
    <property type="entry name" value="PHOSPHOLIPASE A1"/>
    <property type="match status" value="1"/>
</dbReference>
<keyword evidence="11 17" id="KW-0442">Lipid degradation</keyword>
<dbReference type="OrthoDB" id="188433at2"/>
<evidence type="ECO:0000256" key="2">
    <source>
        <dbReference type="ARBA" id="ARBA00001604"/>
    </source>
</evidence>
<dbReference type="GO" id="GO:0005509">
    <property type="term" value="F:calcium ion binding"/>
    <property type="evidence" value="ECO:0007669"/>
    <property type="project" value="TreeGrafter"/>
</dbReference>
<keyword evidence="20" id="KW-1185">Reference proteome</keyword>
<dbReference type="Proteomes" id="UP000244173">
    <property type="component" value="Chromosome"/>
</dbReference>
<dbReference type="InterPro" id="IPR003187">
    <property type="entry name" value="PLipase_A1"/>
</dbReference>
<evidence type="ECO:0000256" key="9">
    <source>
        <dbReference type="ARBA" id="ARBA00022801"/>
    </source>
</evidence>
<feature type="region of interest" description="Disordered" evidence="18">
    <location>
        <begin position="38"/>
        <end position="75"/>
    </location>
</feature>
<dbReference type="KEGG" id="maer:DAI18_02430"/>
<feature type="active site" description="Nucleophile" evidence="15">
    <location>
        <position position="218"/>
    </location>
</feature>
<keyword evidence="12 17" id="KW-0443">Lipid metabolism</keyword>
<dbReference type="EMBL" id="CP028519">
    <property type="protein sequence ID" value="AVY93029.1"/>
    <property type="molecule type" value="Genomic_DNA"/>
</dbReference>
<evidence type="ECO:0000256" key="15">
    <source>
        <dbReference type="PIRSR" id="PIRSR603187-1"/>
    </source>
</evidence>
<evidence type="ECO:0000256" key="13">
    <source>
        <dbReference type="ARBA" id="ARBA00023136"/>
    </source>
</evidence>
<dbReference type="PANTHER" id="PTHR40457">
    <property type="entry name" value="PHOSPHOLIPASE A1"/>
    <property type="match status" value="1"/>
</dbReference>
<keyword evidence="14 17" id="KW-0998">Cell outer membrane</keyword>
<feature type="compositionally biased region" description="Low complexity" evidence="18">
    <location>
        <begin position="47"/>
        <end position="60"/>
    </location>
</feature>
<feature type="binding site" description="in dimeric form" evidence="16">
    <location>
        <position position="226"/>
    </location>
    <ligand>
        <name>Ca(2+)</name>
        <dbReference type="ChEBI" id="CHEBI:29108"/>
        <label>1</label>
    </ligand>
</feature>
<protein>
    <recommendedName>
        <fullName evidence="17">Phospholipase A1</fullName>
        <ecNumber evidence="17">3.1.1.32</ecNumber>
        <ecNumber evidence="17">3.1.1.4</ecNumber>
    </recommendedName>
    <alternativeName>
        <fullName evidence="17">Phosphatidylcholine 1-acylhydrolase</fullName>
    </alternativeName>
</protein>
<dbReference type="GO" id="GO:0004623">
    <property type="term" value="F:phospholipase A2 activity"/>
    <property type="evidence" value="ECO:0007669"/>
    <property type="project" value="UniProtKB-EC"/>
</dbReference>
<dbReference type="GO" id="GO:0016042">
    <property type="term" value="P:lipid catabolic process"/>
    <property type="evidence" value="ECO:0007669"/>
    <property type="project" value="UniProtKB-KW"/>
</dbReference>
<evidence type="ECO:0000256" key="7">
    <source>
        <dbReference type="ARBA" id="ARBA00022723"/>
    </source>
</evidence>
<gene>
    <name evidence="19" type="ORF">DAI18_02430</name>
</gene>
<name>A0A2S0P6J5_9NEIS</name>
<comment type="catalytic activity">
    <reaction evidence="1 17">
        <text>a 1,2-diacyl-sn-glycero-3-phosphocholine + H2O = a 2-acyl-sn-glycero-3-phosphocholine + a fatty acid + H(+)</text>
        <dbReference type="Rhea" id="RHEA:18689"/>
        <dbReference type="ChEBI" id="CHEBI:15377"/>
        <dbReference type="ChEBI" id="CHEBI:15378"/>
        <dbReference type="ChEBI" id="CHEBI:28868"/>
        <dbReference type="ChEBI" id="CHEBI:57643"/>
        <dbReference type="ChEBI" id="CHEBI:57875"/>
        <dbReference type="EC" id="3.1.1.32"/>
    </reaction>
</comment>
<evidence type="ECO:0000256" key="17">
    <source>
        <dbReference type="RuleBase" id="RU366027"/>
    </source>
</evidence>
<evidence type="ECO:0000256" key="18">
    <source>
        <dbReference type="SAM" id="MobiDB-lite"/>
    </source>
</evidence>
<keyword evidence="10 16" id="KW-0106">Calcium</keyword>
<keyword evidence="9 17" id="KW-0378">Hydrolase</keyword>
<evidence type="ECO:0000256" key="16">
    <source>
        <dbReference type="PIRSR" id="PIRSR603187-2"/>
    </source>
</evidence>
<evidence type="ECO:0000256" key="14">
    <source>
        <dbReference type="ARBA" id="ARBA00023237"/>
    </source>
</evidence>
<comment type="subunit">
    <text evidence="4 17">Homodimer; dimerization is reversible, and the dimeric form is the active one.</text>
</comment>
<dbReference type="GO" id="GO:0008970">
    <property type="term" value="F:phospholipase A1 activity"/>
    <property type="evidence" value="ECO:0007669"/>
    <property type="project" value="UniProtKB-EC"/>
</dbReference>
<comment type="subcellular location">
    <subcellularLocation>
        <location evidence="17">Cell outer membrane</location>
        <topology evidence="17">Multi-pass membrane protein</topology>
    </subcellularLocation>
    <text evidence="17">One of the very few enzymes located there.</text>
</comment>
<evidence type="ECO:0000256" key="10">
    <source>
        <dbReference type="ARBA" id="ARBA00022837"/>
    </source>
</evidence>
<evidence type="ECO:0000256" key="5">
    <source>
        <dbReference type="ARBA" id="ARBA00022452"/>
    </source>
</evidence>
<reference evidence="19 20" key="1">
    <citation type="submission" date="2018-04" db="EMBL/GenBank/DDBJ databases">
        <title>Denitrifier Microvirgula.</title>
        <authorList>
            <person name="Anderson E."/>
            <person name="Jang J."/>
            <person name="Ishii S."/>
        </authorList>
    </citation>
    <scope>NUCLEOTIDE SEQUENCE [LARGE SCALE GENOMIC DNA]</scope>
    <source>
        <strain evidence="19 20">BE2.4</strain>
    </source>
</reference>
<keyword evidence="13" id="KW-0472">Membrane</keyword>
<evidence type="ECO:0000313" key="19">
    <source>
        <dbReference type="EMBL" id="AVY93029.1"/>
    </source>
</evidence>
<evidence type="ECO:0000256" key="6">
    <source>
        <dbReference type="ARBA" id="ARBA00022692"/>
    </source>
</evidence>
<dbReference type="InterPro" id="IPR036541">
    <property type="entry name" value="PLipase_A1_sf"/>
</dbReference>
<evidence type="ECO:0000256" key="3">
    <source>
        <dbReference type="ARBA" id="ARBA00010525"/>
    </source>
</evidence>
<dbReference type="EC" id="3.1.1.4" evidence="17"/>
<comment type="catalytic activity">
    <reaction evidence="2 17">
        <text>a 1,2-diacyl-sn-glycero-3-phosphocholine + H2O = a 1-acyl-sn-glycero-3-phosphocholine + a fatty acid + H(+)</text>
        <dbReference type="Rhea" id="RHEA:15801"/>
        <dbReference type="ChEBI" id="CHEBI:15377"/>
        <dbReference type="ChEBI" id="CHEBI:15378"/>
        <dbReference type="ChEBI" id="CHEBI:28868"/>
        <dbReference type="ChEBI" id="CHEBI:57643"/>
        <dbReference type="ChEBI" id="CHEBI:58168"/>
        <dbReference type="EC" id="3.1.1.4"/>
    </reaction>
</comment>
<sequence>MVLAGAAQAAVPLTDALAHCRALGEDAARLTCYDSLTAQPPDPTAPPAERAAQAASAPTTGEVQNSTDTATTPAEPVVAWRTPLTRLWDLDTSDKRGTFTLRAYRPNYVLPVWQNFNPSNRAQSPSQPQTPLFDAVQNTEAKFQISFKTKLWQDMFDTPADLWFGYTQQSHWQVYNKSQSSPFRNTDYEPELMLTVPTSQSLWGWKLAMVGGGLVHQSNGQDDPLSRSWNRIYAMAGLERGPWTVLGRAWYRLPEGGGGDNPDITDYMGHGDVQLIYSRDGSHTFSALGRLNAATGKGMLQLEYSFPIHGRLRGFVQYVNGYGESLIDYNHANSSLGIGLMLTDWLEM</sequence>
<evidence type="ECO:0000313" key="20">
    <source>
        <dbReference type="Proteomes" id="UP000244173"/>
    </source>
</evidence>
<dbReference type="CDD" id="cd00541">
    <property type="entry name" value="OMPLA"/>
    <property type="match status" value="1"/>
</dbReference>
<dbReference type="PRINTS" id="PR01486">
    <property type="entry name" value="PHPHLIPASEA1"/>
</dbReference>
<dbReference type="EC" id="3.1.1.32" evidence="17"/>
<dbReference type="STRING" id="1122240.GCA_000620105_03024"/>
<dbReference type="AlphaFoldDB" id="A0A2S0P6J5"/>
<proteinExistence type="inferred from homology"/>
<keyword evidence="6" id="KW-0812">Transmembrane</keyword>
<dbReference type="SUPFAM" id="SSF56931">
    <property type="entry name" value="Outer membrane phospholipase A (OMPLA)"/>
    <property type="match status" value="1"/>
</dbReference>
<keyword evidence="8" id="KW-0732">Signal</keyword>
<accession>A0A2S0P6J5</accession>
<dbReference type="Pfam" id="PF02253">
    <property type="entry name" value="PLA1"/>
    <property type="match status" value="1"/>
</dbReference>
<comment type="similarity">
    <text evidence="3 17">Belongs to the phospholipase A1 family.</text>
</comment>
<dbReference type="GO" id="GO:0009279">
    <property type="term" value="C:cell outer membrane"/>
    <property type="evidence" value="ECO:0007669"/>
    <property type="project" value="UniProtKB-SubCell"/>
</dbReference>
<keyword evidence="7 16" id="KW-0479">Metal-binding</keyword>
<comment type="function">
    <text evidence="17">Hydrolysis of phosphatidylcholine with phospholipase A2 (EC 3.1.1.4) and phospholipase A1 (EC 3.1.1.32) activities.</text>
</comment>
<evidence type="ECO:0000256" key="4">
    <source>
        <dbReference type="ARBA" id="ARBA00011702"/>
    </source>
</evidence>
<feature type="compositionally biased region" description="Polar residues" evidence="18">
    <location>
        <begin position="61"/>
        <end position="72"/>
    </location>
</feature>